<dbReference type="EMBL" id="JAAEDI010000001">
    <property type="protein sequence ID" value="MBR0648101.1"/>
    <property type="molecule type" value="Genomic_DNA"/>
</dbReference>
<evidence type="ECO:0000313" key="1">
    <source>
        <dbReference type="EMBL" id="MBR0648101.1"/>
    </source>
</evidence>
<keyword evidence="2" id="KW-1185">Reference proteome</keyword>
<proteinExistence type="predicted"/>
<organism evidence="1 2">
    <name type="scientific">Neoroseomonas terrae</name>
    <dbReference type="NCBI Taxonomy" id="424799"/>
    <lineage>
        <taxon>Bacteria</taxon>
        <taxon>Pseudomonadati</taxon>
        <taxon>Pseudomonadota</taxon>
        <taxon>Alphaproteobacteria</taxon>
        <taxon>Acetobacterales</taxon>
        <taxon>Acetobacteraceae</taxon>
        <taxon>Neoroseomonas</taxon>
    </lineage>
</organism>
<name>A0ABS5EAQ2_9PROT</name>
<evidence type="ECO:0000313" key="2">
    <source>
        <dbReference type="Proteomes" id="UP000698752"/>
    </source>
</evidence>
<comment type="caution">
    <text evidence="1">The sequence shown here is derived from an EMBL/GenBank/DDBJ whole genome shotgun (WGS) entry which is preliminary data.</text>
</comment>
<reference evidence="2" key="1">
    <citation type="journal article" date="2021" name="Syst. Appl. Microbiol.">
        <title>Roseomonas hellenica sp. nov., isolated from roots of wild-growing Alkanna tinctoria.</title>
        <authorList>
            <person name="Rat A."/>
            <person name="Naranjo H.D."/>
            <person name="Lebbe L."/>
            <person name="Cnockaert M."/>
            <person name="Krigas N."/>
            <person name="Grigoriadou K."/>
            <person name="Maloupa E."/>
            <person name="Willems A."/>
        </authorList>
    </citation>
    <scope>NUCLEOTIDE SEQUENCE [LARGE SCALE GENOMIC DNA]</scope>
    <source>
        <strain evidence="2">LMG 31159</strain>
    </source>
</reference>
<gene>
    <name evidence="1" type="ORF">GXW78_00375</name>
</gene>
<dbReference type="Proteomes" id="UP000698752">
    <property type="component" value="Unassembled WGS sequence"/>
</dbReference>
<accession>A0ABS5EAQ2</accession>
<protein>
    <submittedName>
        <fullName evidence="1">Uncharacterized protein</fullName>
    </submittedName>
</protein>
<sequence length="57" mass="6295">MTNAAGDAIGLAKRLDDGVDVVAVLFTDTPWDRPDRRIGVFRKRRLAERAIREAADG</sequence>